<comment type="caution">
    <text evidence="1">The sequence shown here is derived from an EMBL/GenBank/DDBJ whole genome shotgun (WGS) entry which is preliminary data.</text>
</comment>
<sequence>MRRVMCVRDVRQARDSARVASGCARGARLLVYVADPRQLEVGGPAPQQPPEPTSLGAADAVAAAQFSVDTALHLPFSSENNVFRTHYEQNPHRNNHDTNQVYYKNFQETDGKPEQAYVASENTDHGVEYFSNSQSYPKVQTLRIDDSKISIVNQSINILNQQVGVSRGLGGPSVAPQLVRTVDGVVLAVVPPTLSAPSASSASASEACLPPVLTQSDTSHNIPDPSHTITVPLGWRRIVSGASVLYIRNSKVQSEVIEAMSLISLN</sequence>
<name>A0A4C1XB06_EUMVA</name>
<dbReference type="Proteomes" id="UP000299102">
    <property type="component" value="Unassembled WGS sequence"/>
</dbReference>
<dbReference type="OrthoDB" id="6884025at2759"/>
<reference evidence="1 2" key="1">
    <citation type="journal article" date="2019" name="Commun. Biol.">
        <title>The bagworm genome reveals a unique fibroin gene that provides high tensile strength.</title>
        <authorList>
            <person name="Kono N."/>
            <person name="Nakamura H."/>
            <person name="Ohtoshi R."/>
            <person name="Tomita M."/>
            <person name="Numata K."/>
            <person name="Arakawa K."/>
        </authorList>
    </citation>
    <scope>NUCLEOTIDE SEQUENCE [LARGE SCALE GENOMIC DNA]</scope>
</reference>
<dbReference type="AlphaFoldDB" id="A0A4C1XB06"/>
<proteinExistence type="predicted"/>
<evidence type="ECO:0000313" key="2">
    <source>
        <dbReference type="Proteomes" id="UP000299102"/>
    </source>
</evidence>
<evidence type="ECO:0000313" key="1">
    <source>
        <dbReference type="EMBL" id="GBP59467.1"/>
    </source>
</evidence>
<protein>
    <submittedName>
        <fullName evidence="1">Uncharacterized protein</fullName>
    </submittedName>
</protein>
<dbReference type="EMBL" id="BGZK01000762">
    <property type="protein sequence ID" value="GBP59467.1"/>
    <property type="molecule type" value="Genomic_DNA"/>
</dbReference>
<keyword evidence="2" id="KW-1185">Reference proteome</keyword>
<accession>A0A4C1XB06</accession>
<organism evidence="1 2">
    <name type="scientific">Eumeta variegata</name>
    <name type="common">Bagworm moth</name>
    <name type="synonym">Eumeta japonica</name>
    <dbReference type="NCBI Taxonomy" id="151549"/>
    <lineage>
        <taxon>Eukaryota</taxon>
        <taxon>Metazoa</taxon>
        <taxon>Ecdysozoa</taxon>
        <taxon>Arthropoda</taxon>
        <taxon>Hexapoda</taxon>
        <taxon>Insecta</taxon>
        <taxon>Pterygota</taxon>
        <taxon>Neoptera</taxon>
        <taxon>Endopterygota</taxon>
        <taxon>Lepidoptera</taxon>
        <taxon>Glossata</taxon>
        <taxon>Ditrysia</taxon>
        <taxon>Tineoidea</taxon>
        <taxon>Psychidae</taxon>
        <taxon>Oiketicinae</taxon>
        <taxon>Eumeta</taxon>
    </lineage>
</organism>
<gene>
    <name evidence="1" type="ORF">EVAR_35416_1</name>
</gene>